<evidence type="ECO:0000313" key="2">
    <source>
        <dbReference type="EMBL" id="AMK15052.1"/>
    </source>
</evidence>
<dbReference type="PATRIC" id="fig|294671.3.peg.513"/>
<dbReference type="GO" id="GO:0008168">
    <property type="term" value="F:methyltransferase activity"/>
    <property type="evidence" value="ECO:0007669"/>
    <property type="project" value="UniProtKB-KW"/>
</dbReference>
<organism evidence="2 3">
    <name type="scientific">Methanobrevibacter olleyae</name>
    <dbReference type="NCBI Taxonomy" id="294671"/>
    <lineage>
        <taxon>Archaea</taxon>
        <taxon>Methanobacteriati</taxon>
        <taxon>Methanobacteriota</taxon>
        <taxon>Methanomada group</taxon>
        <taxon>Methanobacteria</taxon>
        <taxon>Methanobacteriales</taxon>
        <taxon>Methanobacteriaceae</taxon>
        <taxon>Methanobrevibacter</taxon>
    </lineage>
</organism>
<dbReference type="PANTHER" id="PTHR43861">
    <property type="entry name" value="TRANS-ACONITATE 2-METHYLTRANSFERASE-RELATED"/>
    <property type="match status" value="1"/>
</dbReference>
<proteinExistence type="predicted"/>
<keyword evidence="2" id="KW-0808">Transferase</keyword>
<dbReference type="Gene3D" id="3.40.50.150">
    <property type="entry name" value="Vaccinia Virus protein VP39"/>
    <property type="match status" value="1"/>
</dbReference>
<dbReference type="InterPro" id="IPR025714">
    <property type="entry name" value="Methyltranfer_dom"/>
</dbReference>
<dbReference type="CDD" id="cd02440">
    <property type="entry name" value="AdoMet_MTases"/>
    <property type="match status" value="1"/>
</dbReference>
<dbReference type="GO" id="GO:0032259">
    <property type="term" value="P:methylation"/>
    <property type="evidence" value="ECO:0007669"/>
    <property type="project" value="UniProtKB-KW"/>
</dbReference>
<dbReference type="AlphaFoldDB" id="A0A126QZ51"/>
<gene>
    <name evidence="2" type="ORF">YLM1_0495</name>
</gene>
<evidence type="ECO:0000313" key="3">
    <source>
        <dbReference type="Proteomes" id="UP000066376"/>
    </source>
</evidence>
<reference evidence="2 3" key="1">
    <citation type="journal article" date="2016" name="Genome Announc.">
        <title>Draft Genome Sequence of the Rumen Methanogen Methanobrevibacter olleyae YLM1.</title>
        <authorList>
            <person name="Kelly W.J."/>
            <person name="Li D."/>
            <person name="Lambie S.C."/>
            <person name="Cox F."/>
            <person name="Attwood G.T."/>
            <person name="Altermann E."/>
            <person name="Leahy S.C."/>
        </authorList>
    </citation>
    <scope>NUCLEOTIDE SEQUENCE [LARGE SCALE GENOMIC DNA]</scope>
    <source>
        <strain evidence="2 3">YLM1</strain>
    </source>
</reference>
<keyword evidence="3" id="KW-1185">Reference proteome</keyword>
<dbReference type="EMBL" id="CP014265">
    <property type="protein sequence ID" value="AMK15052.1"/>
    <property type="molecule type" value="Genomic_DNA"/>
</dbReference>
<name>A0A126QZ51_METOL</name>
<dbReference type="GeneID" id="28488795"/>
<dbReference type="InterPro" id="IPR029063">
    <property type="entry name" value="SAM-dependent_MTases_sf"/>
</dbReference>
<feature type="domain" description="Methyltransferase" evidence="1">
    <location>
        <begin position="60"/>
        <end position="176"/>
    </location>
</feature>
<sequence>MTRKIMIEDENEIDWDELWTKKMDRKGDRGKDWSKAAIKYSERASKDNYTEQLISKMILSSEDTLLDVGCGEGSLTIPLSKEVSSITAIDTTDKMLEILDEKIKENNIKNIKTIKDDVNDLTLEKYGKYDIVLASRVINSIKSPKKVFSNLNEIANKYVFITIFGPNNWKLEKDFFKYINKEYNSAPSYIILLNLLAEMEIYPNVVNLDVGPIRTYENIEEAIDNGKWNLEKFTKYEQELLAKYLESILMENEEGLLTNPNDKPDWVLIWWEK</sequence>
<dbReference type="STRING" id="294671.YLM1_0495"/>
<reference evidence="3" key="2">
    <citation type="submission" date="2016-02" db="EMBL/GenBank/DDBJ databases">
        <title>The draft genome sequence of the rumen methanogen Methanobrevibacter olleyae YLM1.</title>
        <authorList>
            <consortium name="New Zealand Agricultural Greenhouse Gas Research Centre/Pastoral Greenhouse Gas Research Consortium"/>
            <person name="Kelly W.J."/>
            <person name="Li D."/>
            <person name="Lambie S.C."/>
            <person name="Attwood G.T."/>
            <person name="Altermann E."/>
            <person name="Leahy S.C."/>
        </authorList>
    </citation>
    <scope>NUCLEOTIDE SEQUENCE [LARGE SCALE GENOMIC DNA]</scope>
    <source>
        <strain evidence="3">YLM1</strain>
    </source>
</reference>
<keyword evidence="2" id="KW-0489">Methyltransferase</keyword>
<accession>A0A126QZ51</accession>
<dbReference type="Proteomes" id="UP000066376">
    <property type="component" value="Chromosome"/>
</dbReference>
<dbReference type="RefSeq" id="WP_067145980.1">
    <property type="nucleotide sequence ID" value="NZ_CP014265.1"/>
</dbReference>
<evidence type="ECO:0000259" key="1">
    <source>
        <dbReference type="Pfam" id="PF13847"/>
    </source>
</evidence>
<dbReference type="Pfam" id="PF13847">
    <property type="entry name" value="Methyltransf_31"/>
    <property type="match status" value="1"/>
</dbReference>
<dbReference type="SUPFAM" id="SSF53335">
    <property type="entry name" value="S-adenosyl-L-methionine-dependent methyltransferases"/>
    <property type="match status" value="1"/>
</dbReference>
<dbReference type="KEGG" id="mol:YLM1_0495"/>
<protein>
    <submittedName>
        <fullName evidence="2">SAM-dependent methyltransferase</fullName>
    </submittedName>
</protein>